<dbReference type="EMBL" id="CP023777">
    <property type="protein sequence ID" value="ATL48076.1"/>
    <property type="molecule type" value="Genomic_DNA"/>
</dbReference>
<evidence type="ECO:0008006" key="4">
    <source>
        <dbReference type="Google" id="ProtNLM"/>
    </source>
</evidence>
<keyword evidence="3" id="KW-1185">Reference proteome</keyword>
<dbReference type="Gene3D" id="2.40.160.60">
    <property type="entry name" value="Outer membrane protein transport protein (OMPP1/FadL/TodX)"/>
    <property type="match status" value="1"/>
</dbReference>
<dbReference type="Proteomes" id="UP000220133">
    <property type="component" value="Chromosome"/>
</dbReference>
<protein>
    <recommendedName>
        <fullName evidence="4">Aromatic hydrocarbon degradation protein</fullName>
    </recommendedName>
</protein>
<accession>A0A291QVT2</accession>
<dbReference type="SUPFAM" id="SSF56935">
    <property type="entry name" value="Porins"/>
    <property type="match status" value="1"/>
</dbReference>
<proteinExistence type="predicted"/>
<feature type="signal peptide" evidence="1">
    <location>
        <begin position="1"/>
        <end position="25"/>
    </location>
</feature>
<evidence type="ECO:0000256" key="1">
    <source>
        <dbReference type="SAM" id="SignalP"/>
    </source>
</evidence>
<keyword evidence="1" id="KW-0732">Signal</keyword>
<evidence type="ECO:0000313" key="2">
    <source>
        <dbReference type="EMBL" id="ATL48076.1"/>
    </source>
</evidence>
<dbReference type="KEGG" id="cbae:COR50_13385"/>
<dbReference type="OrthoDB" id="9765571at2"/>
<name>A0A291QVT2_9BACT</name>
<sequence>MMNIRLKRLLLAGTMLTLSTTILKAQDASEALRYSQTVPVGTARSQAIGGAMGSLGGDYSASSINPAGLGFYNTSEIVIAPNFFFNTNTTKYALSTQNPNQFGTYKENKNGLQVPTIGIVLSMPNMKPSSPWRNFTVGIGVNTIANFRRVTYLEGDNYNYSMSDRWVQQLTEDGASLSDALTNYVDGAGLAVNTYLVDTFNVSPNNPSWFTSVNPTTGIQQRDRKVESGGIYETNLSFATNYGDKLYLGMNLGYTILRYKQERLYQEDDISGDDLNEFKYFDYNVNQETEGTGVNIKIGAIYAPVSNVRIGVAFHTPTWYSMNDVTNNSVLANTENFQVNGSSERMTATTDLNDGYPLEFSYNYRTPLKATGSLSYVFGTFQAAKQQGFITADVDYIDYSTSRYKFPGFQSISDQVNEDIKATYKATFNARVGGELKFDWFAVRAGYAYYGSPYENSDFDASIQRLSGGVGYRGKGMFVDLTYVNSMQKDTYYPYTLLYKYSDLPISSGSTKLSTSTIVASVGFKF</sequence>
<feature type="chain" id="PRO_5012064313" description="Aromatic hydrocarbon degradation protein" evidence="1">
    <location>
        <begin position="26"/>
        <end position="526"/>
    </location>
</feature>
<evidence type="ECO:0000313" key="3">
    <source>
        <dbReference type="Proteomes" id="UP000220133"/>
    </source>
</evidence>
<gene>
    <name evidence="2" type="ORF">COR50_13385</name>
</gene>
<dbReference type="AlphaFoldDB" id="A0A291QVT2"/>
<reference evidence="2 3" key="1">
    <citation type="submission" date="2017-10" db="EMBL/GenBank/DDBJ databases">
        <title>Paenichitinophaga pekingensis gen. nov., sp. nov., isolated from activated sludge.</title>
        <authorList>
            <person name="Jin D."/>
            <person name="Kong X."/>
            <person name="Deng Y."/>
            <person name="Bai Z."/>
        </authorList>
    </citation>
    <scope>NUCLEOTIDE SEQUENCE [LARGE SCALE GENOMIC DNA]</scope>
    <source>
        <strain evidence="2 3">13</strain>
    </source>
</reference>
<dbReference type="RefSeq" id="WP_098194453.1">
    <property type="nucleotide sequence ID" value="NZ_CP023777.1"/>
</dbReference>
<organism evidence="2 3">
    <name type="scientific">Chitinophaga caeni</name>
    <dbReference type="NCBI Taxonomy" id="2029983"/>
    <lineage>
        <taxon>Bacteria</taxon>
        <taxon>Pseudomonadati</taxon>
        <taxon>Bacteroidota</taxon>
        <taxon>Chitinophagia</taxon>
        <taxon>Chitinophagales</taxon>
        <taxon>Chitinophagaceae</taxon>
        <taxon>Chitinophaga</taxon>
    </lineage>
</organism>